<dbReference type="Proteomes" id="UP000579945">
    <property type="component" value="Unassembled WGS sequence"/>
</dbReference>
<dbReference type="SMART" id="SM00354">
    <property type="entry name" value="HTH_LACI"/>
    <property type="match status" value="1"/>
</dbReference>
<dbReference type="InterPro" id="IPR000843">
    <property type="entry name" value="HTH_LacI"/>
</dbReference>
<sequence>MAVTIRDVARASGVHVSTVSRTFSAPHLVNAETRTRVLAVAEGLGYRPNRAARALTTGRTHNLGLIVADIANPFFPPLIKAAQAQARERDYHVFVADTDEDPLLEQELIETLCKQVDGVLLCSPRLSNRVIERLRAQVPFVVVNRRLKGLTTVLMDVGQGAGVAVEHVAGLGHRRMALLTGPQSSWTSEEMLAAATLAARERDIELVVMGPNEPTEQGGLAAARAVAASGVTAVLCYNDLVALGLIEGLRERGVDVPGDVSVIGVDDSLPGRLNRPKLTTITMPTAAAGRMAVDLLLAAVNAGDAGTPTLARLETHLVVRESTAAPARDGGRSILTPT</sequence>
<dbReference type="Pfam" id="PF13377">
    <property type="entry name" value="Peripla_BP_3"/>
    <property type="match status" value="1"/>
</dbReference>
<dbReference type="GeneID" id="95393545"/>
<proteinExistence type="predicted"/>
<dbReference type="EMBL" id="JACIBV010000001">
    <property type="protein sequence ID" value="MBB3731452.1"/>
    <property type="molecule type" value="Genomic_DNA"/>
</dbReference>
<keyword evidence="6" id="KW-1185">Reference proteome</keyword>
<protein>
    <submittedName>
        <fullName evidence="5">LacI family transcriptional regulator</fullName>
    </submittedName>
</protein>
<comment type="caution">
    <text evidence="5">The sequence shown here is derived from an EMBL/GenBank/DDBJ whole genome shotgun (WGS) entry which is preliminary data.</text>
</comment>
<dbReference type="CDD" id="cd06267">
    <property type="entry name" value="PBP1_LacI_sugar_binding-like"/>
    <property type="match status" value="1"/>
</dbReference>
<evidence type="ECO:0000256" key="3">
    <source>
        <dbReference type="ARBA" id="ARBA00023163"/>
    </source>
</evidence>
<feature type="domain" description="HTH lacI-type" evidence="4">
    <location>
        <begin position="3"/>
        <end position="57"/>
    </location>
</feature>
<keyword evidence="1" id="KW-0805">Transcription regulation</keyword>
<dbReference type="InterPro" id="IPR010982">
    <property type="entry name" value="Lambda_DNA-bd_dom_sf"/>
</dbReference>
<dbReference type="PANTHER" id="PTHR30146">
    <property type="entry name" value="LACI-RELATED TRANSCRIPTIONAL REPRESSOR"/>
    <property type="match status" value="1"/>
</dbReference>
<evidence type="ECO:0000313" key="6">
    <source>
        <dbReference type="Proteomes" id="UP000579945"/>
    </source>
</evidence>
<dbReference type="SUPFAM" id="SSF53822">
    <property type="entry name" value="Periplasmic binding protein-like I"/>
    <property type="match status" value="1"/>
</dbReference>
<keyword evidence="2" id="KW-0238">DNA-binding</keyword>
<dbReference type="CDD" id="cd01392">
    <property type="entry name" value="HTH_LacI"/>
    <property type="match status" value="1"/>
</dbReference>
<keyword evidence="3" id="KW-0804">Transcription</keyword>
<reference evidence="5 6" key="1">
    <citation type="submission" date="2020-08" db="EMBL/GenBank/DDBJ databases">
        <title>Sequencing the genomes of 1000 actinobacteria strains.</title>
        <authorList>
            <person name="Klenk H.-P."/>
        </authorList>
    </citation>
    <scope>NUCLEOTIDE SEQUENCE [LARGE SCALE GENOMIC DNA]</scope>
    <source>
        <strain evidence="5 6">DSM 44320</strain>
    </source>
</reference>
<evidence type="ECO:0000256" key="1">
    <source>
        <dbReference type="ARBA" id="ARBA00023015"/>
    </source>
</evidence>
<dbReference type="PROSITE" id="PS50932">
    <property type="entry name" value="HTH_LACI_2"/>
    <property type="match status" value="1"/>
</dbReference>
<dbReference type="AlphaFoldDB" id="A0A7W5YRW6"/>
<evidence type="ECO:0000313" key="5">
    <source>
        <dbReference type="EMBL" id="MBB3731452.1"/>
    </source>
</evidence>
<dbReference type="InterPro" id="IPR028082">
    <property type="entry name" value="Peripla_BP_I"/>
</dbReference>
<accession>A0A7W5YRW6</accession>
<name>A0A7W5YRW6_9ACTN</name>
<gene>
    <name evidence="5" type="ORF">FHR33_007312</name>
</gene>
<dbReference type="PANTHER" id="PTHR30146:SF109">
    <property type="entry name" value="HTH-TYPE TRANSCRIPTIONAL REGULATOR GALS"/>
    <property type="match status" value="1"/>
</dbReference>
<dbReference type="Gene3D" id="1.10.260.40">
    <property type="entry name" value="lambda repressor-like DNA-binding domains"/>
    <property type="match status" value="1"/>
</dbReference>
<organism evidence="5 6">
    <name type="scientific">Nonomuraea dietziae</name>
    <dbReference type="NCBI Taxonomy" id="65515"/>
    <lineage>
        <taxon>Bacteria</taxon>
        <taxon>Bacillati</taxon>
        <taxon>Actinomycetota</taxon>
        <taxon>Actinomycetes</taxon>
        <taxon>Streptosporangiales</taxon>
        <taxon>Streptosporangiaceae</taxon>
        <taxon>Nonomuraea</taxon>
    </lineage>
</organism>
<dbReference type="GO" id="GO:0003700">
    <property type="term" value="F:DNA-binding transcription factor activity"/>
    <property type="evidence" value="ECO:0007669"/>
    <property type="project" value="TreeGrafter"/>
</dbReference>
<dbReference type="RefSeq" id="WP_183657496.1">
    <property type="nucleotide sequence ID" value="NZ_JACIBV010000001.1"/>
</dbReference>
<evidence type="ECO:0000256" key="2">
    <source>
        <dbReference type="ARBA" id="ARBA00023125"/>
    </source>
</evidence>
<dbReference type="Gene3D" id="3.40.50.2300">
    <property type="match status" value="2"/>
</dbReference>
<dbReference type="InterPro" id="IPR046335">
    <property type="entry name" value="LacI/GalR-like_sensor"/>
</dbReference>
<dbReference type="GO" id="GO:0000976">
    <property type="term" value="F:transcription cis-regulatory region binding"/>
    <property type="evidence" value="ECO:0007669"/>
    <property type="project" value="TreeGrafter"/>
</dbReference>
<evidence type="ECO:0000259" key="4">
    <source>
        <dbReference type="PROSITE" id="PS50932"/>
    </source>
</evidence>
<dbReference type="Pfam" id="PF00356">
    <property type="entry name" value="LacI"/>
    <property type="match status" value="1"/>
</dbReference>
<dbReference type="SUPFAM" id="SSF47413">
    <property type="entry name" value="lambda repressor-like DNA-binding domains"/>
    <property type="match status" value="1"/>
</dbReference>